<organism evidence="1 2">
    <name type="scientific">Synchytrium endobioticum</name>
    <dbReference type="NCBI Taxonomy" id="286115"/>
    <lineage>
        <taxon>Eukaryota</taxon>
        <taxon>Fungi</taxon>
        <taxon>Fungi incertae sedis</taxon>
        <taxon>Chytridiomycota</taxon>
        <taxon>Chytridiomycota incertae sedis</taxon>
        <taxon>Chytridiomycetes</taxon>
        <taxon>Synchytriales</taxon>
        <taxon>Synchytriaceae</taxon>
        <taxon>Synchytrium</taxon>
    </lineage>
</organism>
<comment type="caution">
    <text evidence="1">The sequence shown here is derived from an EMBL/GenBank/DDBJ whole genome shotgun (WGS) entry which is preliminary data.</text>
</comment>
<name>A0A507D666_9FUNG</name>
<dbReference type="EMBL" id="QEAM01000092">
    <property type="protein sequence ID" value="TPX46861.1"/>
    <property type="molecule type" value="Genomic_DNA"/>
</dbReference>
<reference evidence="1 2" key="1">
    <citation type="journal article" date="2019" name="Sci. Rep.">
        <title>Comparative genomics of chytrid fungi reveal insights into the obligate biotrophic and pathogenic lifestyle of Synchytrium endobioticum.</title>
        <authorList>
            <person name="van de Vossenberg B.T.L.H."/>
            <person name="Warris S."/>
            <person name="Nguyen H.D.T."/>
            <person name="van Gent-Pelzer M.P.E."/>
            <person name="Joly D.L."/>
            <person name="van de Geest H.C."/>
            <person name="Bonants P.J.M."/>
            <person name="Smith D.S."/>
            <person name="Levesque C.A."/>
            <person name="van der Lee T.A.J."/>
        </authorList>
    </citation>
    <scope>NUCLEOTIDE SEQUENCE [LARGE SCALE GENOMIC DNA]</scope>
    <source>
        <strain evidence="1 2">LEV6574</strain>
    </source>
</reference>
<gene>
    <name evidence="1" type="ORF">SeLEV6574_g02996</name>
</gene>
<protein>
    <submittedName>
        <fullName evidence="1">Uncharacterized protein</fullName>
    </submittedName>
</protein>
<evidence type="ECO:0000313" key="2">
    <source>
        <dbReference type="Proteomes" id="UP000320475"/>
    </source>
</evidence>
<dbReference type="AlphaFoldDB" id="A0A507D666"/>
<evidence type="ECO:0000313" key="1">
    <source>
        <dbReference type="EMBL" id="TPX46861.1"/>
    </source>
</evidence>
<dbReference type="Proteomes" id="UP000320475">
    <property type="component" value="Unassembled WGS sequence"/>
</dbReference>
<accession>A0A507D666</accession>
<dbReference type="OrthoDB" id="2162524at2759"/>
<proteinExistence type="predicted"/>
<sequence>MMRRRFARLVYVDYYPQATQTIVVVLTDKFDKGEARKTVLKYMKPVWDVVDKPVDVRAVQFNEFSVMNVLGALDWTRVSNVVCVNTDFTPRLAQLLVRDQWSSGPLNLPCEADPVESALAGLRTWQLDISLVRRLKHAEYLHVLSKVH</sequence>